<dbReference type="Proteomes" id="UP000643810">
    <property type="component" value="Unassembled WGS sequence"/>
</dbReference>
<reference evidence="3 4" key="1">
    <citation type="submission" date="2020-08" db="EMBL/GenBank/DDBJ databases">
        <title>Genome public.</title>
        <authorList>
            <person name="Liu C."/>
            <person name="Sun Q."/>
        </authorList>
    </citation>
    <scope>NUCLEOTIDE SEQUENCE [LARGE SCALE GENOMIC DNA]</scope>
    <source>
        <strain evidence="3 4">NSJ-9</strain>
    </source>
</reference>
<evidence type="ECO:0000313" key="4">
    <source>
        <dbReference type="Proteomes" id="UP000643810"/>
    </source>
</evidence>
<evidence type="ECO:0000313" key="3">
    <source>
        <dbReference type="EMBL" id="MBC5686664.1"/>
    </source>
</evidence>
<dbReference type="InterPro" id="IPR018580">
    <property type="entry name" value="Uncharacterised_YfhO"/>
</dbReference>
<comment type="caution">
    <text evidence="3">The sequence shown here is derived from an EMBL/GenBank/DDBJ whole genome shotgun (WGS) entry which is preliminary data.</text>
</comment>
<keyword evidence="1" id="KW-1133">Transmembrane helix</keyword>
<proteinExistence type="predicted"/>
<accession>A0ABR7GGT6</accession>
<feature type="domain" description="Metallo-beta-lactamase" evidence="2">
    <location>
        <begin position="217"/>
        <end position="328"/>
    </location>
</feature>
<dbReference type="SUPFAM" id="SSF56281">
    <property type="entry name" value="Metallo-hydrolase/oxidoreductase"/>
    <property type="match status" value="1"/>
</dbReference>
<feature type="transmembrane region" description="Helical" evidence="1">
    <location>
        <begin position="151"/>
        <end position="171"/>
    </location>
</feature>
<dbReference type="PANTHER" id="PTHR38454">
    <property type="entry name" value="INTEGRAL MEMBRANE PROTEIN-RELATED"/>
    <property type="match status" value="1"/>
</dbReference>
<dbReference type="Gene3D" id="3.60.15.10">
    <property type="entry name" value="Ribonuclease Z/Hydroxyacylglutathione hydrolase-like"/>
    <property type="match status" value="1"/>
</dbReference>
<dbReference type="InterPro" id="IPR036866">
    <property type="entry name" value="RibonucZ/Hydroxyglut_hydro"/>
</dbReference>
<dbReference type="InterPro" id="IPR001279">
    <property type="entry name" value="Metallo-B-lactamas"/>
</dbReference>
<sequence>MTSGFYLTKSENESELLSQYATIDTSSLCVEQANLALEQLQKESLYDISYVDHELSGKINNTEIADAMLCLPIFYDNRWSTYIDGQKVTAYNINGGLTGISISPGEHDVRLAYSDPMIYVSICISGLALMGMALYLLLYRKRNFSRNERQKLYRCTAVILIPCMILVILLYERHTGEDNSIRKRLASGETIITQYGYDSTTATQFSFWTVETADSFSIIDGGIPAMADLVRTVIKEHNNHVDNWIITHPHTDHMGAFNRIMQDDAVSITIDHLYTVEFPLEVYEQIARDVDDIDTYYTFLDTTQTLKDKNILSVEYLHEGDTLHLGDSQLKVYSEYTPEIIERNLDLPNSSSLIFKISGKKQSMLFFADFEDAELADKLYEKYGHELDALHRKPIPILLKIHSFI</sequence>
<keyword evidence="1" id="KW-0472">Membrane</keyword>
<keyword evidence="1" id="KW-0812">Transmembrane</keyword>
<gene>
    <name evidence="3" type="ORF">H8R94_08650</name>
</gene>
<organism evidence="3 4">
    <name type="scientific">Roseburia lenta</name>
    <dbReference type="NCBI Taxonomy" id="2763061"/>
    <lineage>
        <taxon>Bacteria</taxon>
        <taxon>Bacillati</taxon>
        <taxon>Bacillota</taxon>
        <taxon>Clostridia</taxon>
        <taxon>Lachnospirales</taxon>
        <taxon>Lachnospiraceae</taxon>
        <taxon>Roseburia</taxon>
    </lineage>
</organism>
<evidence type="ECO:0000259" key="2">
    <source>
        <dbReference type="Pfam" id="PF00753"/>
    </source>
</evidence>
<dbReference type="Pfam" id="PF00753">
    <property type="entry name" value="Lactamase_B"/>
    <property type="match status" value="1"/>
</dbReference>
<dbReference type="EMBL" id="JACOPG010000003">
    <property type="protein sequence ID" value="MBC5686664.1"/>
    <property type="molecule type" value="Genomic_DNA"/>
</dbReference>
<evidence type="ECO:0000256" key="1">
    <source>
        <dbReference type="SAM" id="Phobius"/>
    </source>
</evidence>
<protein>
    <submittedName>
        <fullName evidence="3">YfhO family protein</fullName>
    </submittedName>
</protein>
<dbReference type="RefSeq" id="WP_186854420.1">
    <property type="nucleotide sequence ID" value="NZ_JACOPG010000003.1"/>
</dbReference>
<dbReference type="Pfam" id="PF09586">
    <property type="entry name" value="YfhO"/>
    <property type="match status" value="1"/>
</dbReference>
<keyword evidence="4" id="KW-1185">Reference proteome</keyword>
<name>A0ABR7GGT6_9FIRM</name>
<feature type="transmembrane region" description="Helical" evidence="1">
    <location>
        <begin position="117"/>
        <end position="139"/>
    </location>
</feature>
<dbReference type="PANTHER" id="PTHR38454:SF1">
    <property type="entry name" value="INTEGRAL MEMBRANE PROTEIN"/>
    <property type="match status" value="1"/>
</dbReference>